<evidence type="ECO:0000313" key="1">
    <source>
        <dbReference type="EMBL" id="KAH9324075.1"/>
    </source>
</evidence>
<dbReference type="Proteomes" id="UP000824469">
    <property type="component" value="Unassembled WGS sequence"/>
</dbReference>
<feature type="non-terminal residue" evidence="1">
    <location>
        <position position="240"/>
    </location>
</feature>
<sequence>FNNSLASKVKFHRDLKYSAPNELDVFNDLVSFSVHVTFGINAVNDRYLFHPICLGLAPSLVCWVWPNELDVDKLWTHLISAASHNICITYSITCPLEEIKPGLPLIRVTCYHQYAIASLVGVGYSNGTHEGAKLGTTVHGIKVKEFKSASQARIHDQGLIIGKNLEVNNKMRFYDIEIAPMISYSSNSRENAYAEETSNMSAQVKQTSPGGGHDAHDFALINDCTLPLRQNCSRFPLHDS</sequence>
<feature type="non-terminal residue" evidence="1">
    <location>
        <position position="1"/>
    </location>
</feature>
<keyword evidence="2" id="KW-1185">Reference proteome</keyword>
<proteinExistence type="predicted"/>
<organism evidence="1 2">
    <name type="scientific">Taxus chinensis</name>
    <name type="common">Chinese yew</name>
    <name type="synonym">Taxus wallichiana var. chinensis</name>
    <dbReference type="NCBI Taxonomy" id="29808"/>
    <lineage>
        <taxon>Eukaryota</taxon>
        <taxon>Viridiplantae</taxon>
        <taxon>Streptophyta</taxon>
        <taxon>Embryophyta</taxon>
        <taxon>Tracheophyta</taxon>
        <taxon>Spermatophyta</taxon>
        <taxon>Pinopsida</taxon>
        <taxon>Pinidae</taxon>
        <taxon>Conifers II</taxon>
        <taxon>Cupressales</taxon>
        <taxon>Taxaceae</taxon>
        <taxon>Taxus</taxon>
    </lineage>
</organism>
<dbReference type="EMBL" id="JAHRHJ020000002">
    <property type="protein sequence ID" value="KAH9324075.1"/>
    <property type="molecule type" value="Genomic_DNA"/>
</dbReference>
<evidence type="ECO:0000313" key="2">
    <source>
        <dbReference type="Proteomes" id="UP000824469"/>
    </source>
</evidence>
<accession>A0AA38GNG6</accession>
<name>A0AA38GNG6_TAXCH</name>
<protein>
    <submittedName>
        <fullName evidence="1">Uncharacterized protein</fullName>
    </submittedName>
</protein>
<gene>
    <name evidence="1" type="ORF">KI387_004253</name>
</gene>
<dbReference type="AlphaFoldDB" id="A0AA38GNG6"/>
<reference evidence="1 2" key="1">
    <citation type="journal article" date="2021" name="Nat. Plants">
        <title>The Taxus genome provides insights into paclitaxel biosynthesis.</title>
        <authorList>
            <person name="Xiong X."/>
            <person name="Gou J."/>
            <person name="Liao Q."/>
            <person name="Li Y."/>
            <person name="Zhou Q."/>
            <person name="Bi G."/>
            <person name="Li C."/>
            <person name="Du R."/>
            <person name="Wang X."/>
            <person name="Sun T."/>
            <person name="Guo L."/>
            <person name="Liang H."/>
            <person name="Lu P."/>
            <person name="Wu Y."/>
            <person name="Zhang Z."/>
            <person name="Ro D.K."/>
            <person name="Shang Y."/>
            <person name="Huang S."/>
            <person name="Yan J."/>
        </authorList>
    </citation>
    <scope>NUCLEOTIDE SEQUENCE [LARGE SCALE GENOMIC DNA]</scope>
    <source>
        <strain evidence="1">Ta-2019</strain>
    </source>
</reference>
<comment type="caution">
    <text evidence="1">The sequence shown here is derived from an EMBL/GenBank/DDBJ whole genome shotgun (WGS) entry which is preliminary data.</text>
</comment>